<protein>
    <submittedName>
        <fullName evidence="1">Uncharacterized protein</fullName>
    </submittedName>
</protein>
<reference evidence="1" key="1">
    <citation type="submission" date="2023-07" db="EMBL/GenBank/DDBJ databases">
        <title>Black Yeasts Isolated from many extreme environments.</title>
        <authorList>
            <person name="Coleine C."/>
            <person name="Stajich J.E."/>
            <person name="Selbmann L."/>
        </authorList>
    </citation>
    <scope>NUCLEOTIDE SEQUENCE</scope>
    <source>
        <strain evidence="1">CCFEE 5714</strain>
    </source>
</reference>
<comment type="caution">
    <text evidence="1">The sequence shown here is derived from an EMBL/GenBank/DDBJ whole genome shotgun (WGS) entry which is preliminary data.</text>
</comment>
<keyword evidence="2" id="KW-1185">Reference proteome</keyword>
<gene>
    <name evidence="1" type="ORF">LTR37_019852</name>
</gene>
<evidence type="ECO:0000313" key="1">
    <source>
        <dbReference type="EMBL" id="KAK3686420.1"/>
    </source>
</evidence>
<accession>A0ACC3MEY2</accession>
<name>A0ACC3MEY2_9PEZI</name>
<organism evidence="1 2">
    <name type="scientific">Vermiconidia calcicola</name>
    <dbReference type="NCBI Taxonomy" id="1690605"/>
    <lineage>
        <taxon>Eukaryota</taxon>
        <taxon>Fungi</taxon>
        <taxon>Dikarya</taxon>
        <taxon>Ascomycota</taxon>
        <taxon>Pezizomycotina</taxon>
        <taxon>Dothideomycetes</taxon>
        <taxon>Dothideomycetidae</taxon>
        <taxon>Mycosphaerellales</taxon>
        <taxon>Extremaceae</taxon>
        <taxon>Vermiconidia</taxon>
    </lineage>
</organism>
<sequence length="229" mass="25224">MHSARAPQAFPTSITACPANLSYTSNEGDEFKINCYDGRFNAVNYTSVHQSDISGCMDHCSADSSQSCAVVLFNFDFKDGFENCYLLNEIGVENKPFNYTFAELSRQTSGTTSSDVSGSGPGSASSKAWIAGPVVGGIVLVALLAAIFFWLGRRSRQKKPHDQTFDEKRGEDGGSWRDEEPQLAASRGIHEAEAVEHDERHMLPANGRRSELRDPRTEALLQHQRELES</sequence>
<dbReference type="Proteomes" id="UP001281147">
    <property type="component" value="Unassembled WGS sequence"/>
</dbReference>
<evidence type="ECO:0000313" key="2">
    <source>
        <dbReference type="Proteomes" id="UP001281147"/>
    </source>
</evidence>
<proteinExistence type="predicted"/>
<dbReference type="EMBL" id="JAUTXU010000321">
    <property type="protein sequence ID" value="KAK3686420.1"/>
    <property type="molecule type" value="Genomic_DNA"/>
</dbReference>